<evidence type="ECO:0000256" key="2">
    <source>
        <dbReference type="ARBA" id="ARBA00022837"/>
    </source>
</evidence>
<dbReference type="STRING" id="48701.ENSPMEP00000027475"/>
<dbReference type="PROSITE" id="PS00018">
    <property type="entry name" value="EF_HAND_1"/>
    <property type="match status" value="1"/>
</dbReference>
<dbReference type="GO" id="GO:0048306">
    <property type="term" value="F:calcium-dependent protein binding"/>
    <property type="evidence" value="ECO:0007669"/>
    <property type="project" value="TreeGrafter"/>
</dbReference>
<protein>
    <recommendedName>
        <fullName evidence="4">EF-hand domain-containing protein</fullName>
    </recommendedName>
</protein>
<accession>A0A3B3YKC3</accession>
<feature type="compositionally biased region" description="Low complexity" evidence="3">
    <location>
        <begin position="171"/>
        <end position="183"/>
    </location>
</feature>
<feature type="compositionally biased region" description="Basic and acidic residues" evidence="3">
    <location>
        <begin position="121"/>
        <end position="170"/>
    </location>
</feature>
<dbReference type="Gene3D" id="1.10.238.10">
    <property type="entry name" value="EF-hand"/>
    <property type="match status" value="1"/>
</dbReference>
<evidence type="ECO:0000256" key="1">
    <source>
        <dbReference type="ARBA" id="ARBA00022723"/>
    </source>
</evidence>
<dbReference type="PANTHER" id="PTHR11639:SF115">
    <property type="entry name" value="S100 CALCIUM-BINDING PROTEIN U-RELATED"/>
    <property type="match status" value="1"/>
</dbReference>
<evidence type="ECO:0000313" key="6">
    <source>
        <dbReference type="Proteomes" id="UP000261480"/>
    </source>
</evidence>
<evidence type="ECO:0000256" key="3">
    <source>
        <dbReference type="SAM" id="MobiDB-lite"/>
    </source>
</evidence>
<keyword evidence="1" id="KW-0479">Metal-binding</keyword>
<feature type="compositionally biased region" description="Basic and acidic residues" evidence="3">
    <location>
        <begin position="214"/>
        <end position="223"/>
    </location>
</feature>
<keyword evidence="2" id="KW-0106">Calcium</keyword>
<feature type="compositionally biased region" description="Polar residues" evidence="3">
    <location>
        <begin position="105"/>
        <end position="115"/>
    </location>
</feature>
<dbReference type="InterPro" id="IPR002048">
    <property type="entry name" value="EF_hand_dom"/>
</dbReference>
<dbReference type="Proteomes" id="UP000261480">
    <property type="component" value="Unplaced"/>
</dbReference>
<dbReference type="GO" id="GO:0005509">
    <property type="term" value="F:calcium ion binding"/>
    <property type="evidence" value="ECO:0007669"/>
    <property type="project" value="InterPro"/>
</dbReference>
<feature type="compositionally biased region" description="Basic and acidic residues" evidence="3">
    <location>
        <begin position="184"/>
        <end position="204"/>
    </location>
</feature>
<evidence type="ECO:0000259" key="4">
    <source>
        <dbReference type="PROSITE" id="PS50222"/>
    </source>
</evidence>
<dbReference type="SUPFAM" id="SSF47473">
    <property type="entry name" value="EF-hand"/>
    <property type="match status" value="1"/>
</dbReference>
<dbReference type="GO" id="GO:0005615">
    <property type="term" value="C:extracellular space"/>
    <property type="evidence" value="ECO:0007669"/>
    <property type="project" value="TreeGrafter"/>
</dbReference>
<proteinExistence type="predicted"/>
<feature type="region of interest" description="Disordered" evidence="3">
    <location>
        <begin position="99"/>
        <end position="223"/>
    </location>
</feature>
<reference evidence="5" key="1">
    <citation type="submission" date="2025-08" db="UniProtKB">
        <authorList>
            <consortium name="Ensembl"/>
        </authorList>
    </citation>
    <scope>IDENTIFICATION</scope>
</reference>
<dbReference type="AlphaFoldDB" id="A0A3B3YKC3"/>
<dbReference type="SMART" id="SM01394">
    <property type="entry name" value="S_100"/>
    <property type="match status" value="1"/>
</dbReference>
<organism evidence="5 6">
    <name type="scientific">Poecilia mexicana</name>
    <dbReference type="NCBI Taxonomy" id="48701"/>
    <lineage>
        <taxon>Eukaryota</taxon>
        <taxon>Metazoa</taxon>
        <taxon>Chordata</taxon>
        <taxon>Craniata</taxon>
        <taxon>Vertebrata</taxon>
        <taxon>Euteleostomi</taxon>
        <taxon>Actinopterygii</taxon>
        <taxon>Neopterygii</taxon>
        <taxon>Teleostei</taxon>
        <taxon>Neoteleostei</taxon>
        <taxon>Acanthomorphata</taxon>
        <taxon>Ovalentaria</taxon>
        <taxon>Atherinomorphae</taxon>
        <taxon>Cyprinodontiformes</taxon>
        <taxon>Poeciliidae</taxon>
        <taxon>Poeciliinae</taxon>
        <taxon>Poecilia</taxon>
    </lineage>
</organism>
<evidence type="ECO:0000313" key="5">
    <source>
        <dbReference type="Ensembl" id="ENSPMEP00000027475.1"/>
    </source>
</evidence>
<feature type="domain" description="EF-hand" evidence="4">
    <location>
        <begin position="55"/>
        <end position="90"/>
    </location>
</feature>
<dbReference type="InterPro" id="IPR011992">
    <property type="entry name" value="EF-hand-dom_pair"/>
</dbReference>
<dbReference type="PROSITE" id="PS50222">
    <property type="entry name" value="EF_HAND_2"/>
    <property type="match status" value="1"/>
</dbReference>
<reference evidence="5" key="2">
    <citation type="submission" date="2025-09" db="UniProtKB">
        <authorList>
            <consortium name="Ensembl"/>
        </authorList>
    </citation>
    <scope>IDENTIFICATION</scope>
</reference>
<dbReference type="InterPro" id="IPR013787">
    <property type="entry name" value="S100_Ca-bd_sub"/>
</dbReference>
<dbReference type="PANTHER" id="PTHR11639">
    <property type="entry name" value="S100 CALCIUM-BINDING PROTEIN"/>
    <property type="match status" value="1"/>
</dbReference>
<name>A0A3B3YKC3_9TELE</name>
<dbReference type="InterPro" id="IPR018247">
    <property type="entry name" value="EF_Hand_1_Ca_BS"/>
</dbReference>
<sequence length="223" mass="23596">MNVSSCIPDRGVMEGAIQAVVKTFLKSSKGKENIGKKDFQNLVSSQLGNILSGADSKEAVNNMAQGLDSDADGKVGFEEYMKLIGYLACSLSEQRVLNKEEPAENNASQPVQSSPDGAAEQPKENAEPKEEPKENDETKADPTAEATVEAKADANAEVKVEPKVEGETKPEAATVEAAASAEVKATEKDPEKAEETPKAEEPTEKSPAAAEENVAEKTEEASS</sequence>
<dbReference type="GO" id="GO:0048471">
    <property type="term" value="C:perinuclear region of cytoplasm"/>
    <property type="evidence" value="ECO:0007669"/>
    <property type="project" value="TreeGrafter"/>
</dbReference>
<dbReference type="Ensembl" id="ENSPMET00000016703.1">
    <property type="protein sequence ID" value="ENSPMEP00000027475.1"/>
    <property type="gene ID" value="ENSPMEG00000011872.1"/>
</dbReference>
<keyword evidence="6" id="KW-1185">Reference proteome</keyword>